<evidence type="ECO:0000313" key="3">
    <source>
        <dbReference type="WBParaSite" id="snap_masked-unitig_35724-processed-gene-0.0-mRNA-1"/>
    </source>
</evidence>
<dbReference type="WBParaSite" id="snap_masked-unitig_35724-processed-gene-0.0-mRNA-1">
    <property type="protein sequence ID" value="snap_masked-unitig_35724-processed-gene-0.0-mRNA-1"/>
    <property type="gene ID" value="snap_masked-unitig_35724-processed-gene-0.0"/>
</dbReference>
<sequence length="333" mass="36362">KKHGKFLRETPSVKLFKHDIAAHALTRTALYSSRKPLPLPESPKNCMLISADADRTHTAGGSLLEPRLCTARLSFAGVPSNRARKSELGSTSMWVTPATITDPAGARMATRQADPRHMKEKPISVKDWRHQPHIQFGVDIHLAEACSKPRNLAELSLAQTQDTLGSESERDHSRSHGQFPLLQHLDSCFSLLLASPHYSTGCQSDPHPGRRAQPEVPHFELKPLTPPKILDPQPQSAAHSLALCDRPPASACESADVQRLHHPGGPGWTSPPSHPQLPTSWTGLLSQTCSNPARSPPSRQTAAGSSDRPLAASHPDFDSPPGFLEQLARRWLQ</sequence>
<protein>
    <submittedName>
        <fullName evidence="3">Protein FAM117A</fullName>
    </submittedName>
</protein>
<keyword evidence="2" id="KW-1185">Reference proteome</keyword>
<proteinExistence type="predicted"/>
<reference evidence="3" key="1">
    <citation type="submission" date="2016-11" db="UniProtKB">
        <authorList>
            <consortium name="WormBaseParasite"/>
        </authorList>
    </citation>
    <scope>IDENTIFICATION</scope>
</reference>
<dbReference type="Proteomes" id="UP000095280">
    <property type="component" value="Unplaced"/>
</dbReference>
<organism evidence="2 3">
    <name type="scientific">Macrostomum lignano</name>
    <dbReference type="NCBI Taxonomy" id="282301"/>
    <lineage>
        <taxon>Eukaryota</taxon>
        <taxon>Metazoa</taxon>
        <taxon>Spiralia</taxon>
        <taxon>Lophotrochozoa</taxon>
        <taxon>Platyhelminthes</taxon>
        <taxon>Rhabditophora</taxon>
        <taxon>Macrostomorpha</taxon>
        <taxon>Macrostomida</taxon>
        <taxon>Macrostomidae</taxon>
        <taxon>Macrostomum</taxon>
    </lineage>
</organism>
<feature type="region of interest" description="Disordered" evidence="1">
    <location>
        <begin position="254"/>
        <end position="322"/>
    </location>
</feature>
<dbReference type="AlphaFoldDB" id="A0A1I8JRG1"/>
<evidence type="ECO:0000313" key="2">
    <source>
        <dbReference type="Proteomes" id="UP000095280"/>
    </source>
</evidence>
<feature type="compositionally biased region" description="Polar residues" evidence="1">
    <location>
        <begin position="276"/>
        <end position="304"/>
    </location>
</feature>
<evidence type="ECO:0000256" key="1">
    <source>
        <dbReference type="SAM" id="MobiDB-lite"/>
    </source>
</evidence>
<name>A0A1I8JRG1_9PLAT</name>
<accession>A0A1I8JRG1</accession>